<evidence type="ECO:0000313" key="1">
    <source>
        <dbReference type="EMBL" id="MCM2677834.1"/>
    </source>
</evidence>
<dbReference type="SUPFAM" id="SSF53335">
    <property type="entry name" value="S-adenosyl-L-methionine-dependent methyltransferases"/>
    <property type="match status" value="1"/>
</dbReference>
<evidence type="ECO:0000313" key="2">
    <source>
        <dbReference type="Proteomes" id="UP001203665"/>
    </source>
</evidence>
<keyword evidence="2" id="KW-1185">Reference proteome</keyword>
<comment type="caution">
    <text evidence="1">The sequence shown here is derived from an EMBL/GenBank/DDBJ whole genome shotgun (WGS) entry which is preliminary data.</text>
</comment>
<protein>
    <submittedName>
        <fullName evidence="1">tRNA (Adenine(22)-N(1))-methyltransferase TrmK</fullName>
    </submittedName>
</protein>
<gene>
    <name evidence="1" type="ORF">NDM98_22075</name>
</gene>
<proteinExistence type="predicted"/>
<organism evidence="1 2">
    <name type="scientific">Alkalicoccobacillus plakortidis</name>
    <dbReference type="NCBI Taxonomy" id="444060"/>
    <lineage>
        <taxon>Bacteria</taxon>
        <taxon>Bacillati</taxon>
        <taxon>Bacillota</taxon>
        <taxon>Bacilli</taxon>
        <taxon>Bacillales</taxon>
        <taxon>Bacillaceae</taxon>
        <taxon>Alkalicoccobacillus</taxon>
    </lineage>
</organism>
<dbReference type="PANTHER" id="PTHR38451:SF1">
    <property type="entry name" value="TRNA (ADENINE(22)-N(1))-METHYLTRANSFERASE"/>
    <property type="match status" value="1"/>
</dbReference>
<dbReference type="PANTHER" id="PTHR38451">
    <property type="entry name" value="TRNA (ADENINE(22)-N(1))-METHYLTRANSFERASE"/>
    <property type="match status" value="1"/>
</dbReference>
<dbReference type="Proteomes" id="UP001203665">
    <property type="component" value="Unassembled WGS sequence"/>
</dbReference>
<dbReference type="RefSeq" id="WP_251611632.1">
    <property type="nucleotide sequence ID" value="NZ_JAMQJY010000006.1"/>
</dbReference>
<dbReference type="InterPro" id="IPR006901">
    <property type="entry name" value="TrmK"/>
</dbReference>
<dbReference type="Gene3D" id="1.10.287.1890">
    <property type="match status" value="1"/>
</dbReference>
<reference evidence="1" key="1">
    <citation type="submission" date="2022-06" db="EMBL/GenBank/DDBJ databases">
        <title>Alkalicoccobacillus porphyridii sp. nov., isolated from a marine red alga, Porphyridium purpureum and reclassification of Shouchella plakortidis and Shouchella gibsonii as Alkalicoccobacillus plakortidis comb. nov. and Alkalicoccobacillus gibsonii comb. nov.</title>
        <authorList>
            <person name="Kim K.H."/>
            <person name="Lee J.K."/>
            <person name="Han D.M."/>
            <person name="Baek J.H."/>
            <person name="Jeon C.O."/>
        </authorList>
    </citation>
    <scope>NUCLEOTIDE SEQUENCE</scope>
    <source>
        <strain evidence="1">DSM 19153</strain>
    </source>
</reference>
<sequence length="241" mass="27094">MNEHKLSDRLTAVASYIDHVTTVADIGSDHAYLPSYLCLNHPSMRAIAGEVSDGPLQAAKTQVEELELGNRIDVRKGSGLAVIAPGEVEGITIAGMGGALITSILEDGKSKLKGVSRLVLQPNNAARAIRMWLLENNWSLIKEDILIENEKFYEILVAEPGHDSERYDQEREKKLLFGPHLMQKSNEAFLEKWHGEMQNWQRVLSALKQGKEQESMERRKQQIEKKIQLVQEVIGDGNNWN</sequence>
<name>A0ABT0XRE1_9BACI</name>
<accession>A0ABT0XRE1</accession>
<dbReference type="InterPro" id="IPR029063">
    <property type="entry name" value="SAM-dependent_MTases_sf"/>
</dbReference>
<dbReference type="Pfam" id="PF04816">
    <property type="entry name" value="TrmK"/>
    <property type="match status" value="1"/>
</dbReference>
<dbReference type="PIRSF" id="PIRSF018637">
    <property type="entry name" value="TrmK"/>
    <property type="match status" value="1"/>
</dbReference>
<dbReference type="Gene3D" id="3.40.50.150">
    <property type="entry name" value="Vaccinia Virus protein VP39"/>
    <property type="match status" value="1"/>
</dbReference>
<dbReference type="EMBL" id="JAMQJY010000006">
    <property type="protein sequence ID" value="MCM2677834.1"/>
    <property type="molecule type" value="Genomic_DNA"/>
</dbReference>